<evidence type="ECO:0000313" key="3">
    <source>
        <dbReference type="Proteomes" id="UP000295447"/>
    </source>
</evidence>
<keyword evidence="3" id="KW-1185">Reference proteome</keyword>
<protein>
    <submittedName>
        <fullName evidence="2">ABC-type sugar transport system substrate-binding protein</fullName>
    </submittedName>
</protein>
<dbReference type="Gene3D" id="3.40.50.2300">
    <property type="match status" value="2"/>
</dbReference>
<dbReference type="AlphaFoldDB" id="A0A4V3G8U4"/>
<dbReference type="EMBL" id="SODF01000001">
    <property type="protein sequence ID" value="TDW24214.1"/>
    <property type="molecule type" value="Genomic_DNA"/>
</dbReference>
<comment type="caution">
    <text evidence="2">The sequence shown here is derived from an EMBL/GenBank/DDBJ whole genome shotgun (WGS) entry which is preliminary data.</text>
</comment>
<dbReference type="InterPro" id="IPR025997">
    <property type="entry name" value="SBP_2_dom"/>
</dbReference>
<dbReference type="Proteomes" id="UP000295447">
    <property type="component" value="Unassembled WGS sequence"/>
</dbReference>
<dbReference type="RefSeq" id="WP_166678130.1">
    <property type="nucleotide sequence ID" value="NZ_SODF01000001.1"/>
</dbReference>
<dbReference type="SUPFAM" id="SSF53822">
    <property type="entry name" value="Periplasmic binding protein-like I"/>
    <property type="match status" value="1"/>
</dbReference>
<dbReference type="InterPro" id="IPR028082">
    <property type="entry name" value="Peripla_BP_I"/>
</dbReference>
<organism evidence="2 3">
    <name type="scientific">Kribbella kalugense</name>
    <dbReference type="NCBI Taxonomy" id="2512221"/>
    <lineage>
        <taxon>Bacteria</taxon>
        <taxon>Bacillati</taxon>
        <taxon>Actinomycetota</taxon>
        <taxon>Actinomycetes</taxon>
        <taxon>Propionibacteriales</taxon>
        <taxon>Kribbellaceae</taxon>
        <taxon>Kribbella</taxon>
    </lineage>
</organism>
<reference evidence="2 3" key="1">
    <citation type="submission" date="2019-03" db="EMBL/GenBank/DDBJ databases">
        <title>Genomic Encyclopedia of Type Strains, Phase III (KMG-III): the genomes of soil and plant-associated and newly described type strains.</title>
        <authorList>
            <person name="Whitman W."/>
        </authorList>
    </citation>
    <scope>NUCLEOTIDE SEQUENCE [LARGE SCALE GENOMIC DNA]</scope>
    <source>
        <strain evidence="2 3">VKM Ac-2570</strain>
    </source>
</reference>
<proteinExistence type="predicted"/>
<keyword evidence="2" id="KW-0813">Transport</keyword>
<sequence>MDSAAVEAQLAPYLVQPSKLPAWPSLTEAPPKGKNIYYVSTGSGTAAIIGSAIKAACDALGWTYHPLTFNGSNPASANSALLTAVGSGADGVIMTGRPKASIMSGLDAAKTKGVEIVQTQGTDSPGTPGFDQVGNTPSNAAQTAKVIALGIVADAATAGATAHVGVVTTSGIPAIQGYSDATLAAIKGVCPSCSADSIDVPVADLLSGQAAKSVVSFIQRHPETNYVHVVAGAVEGGLRQALDAAGLTKVEITGYAPTPAQNQAVKDGKDLFYVQSPSGYYGWIAIDTIARHLTGGNASIHNAEADPVWLVNKTNLEFDPNVLPDFPAGYQEQLKKLWGPAS</sequence>
<keyword evidence="2" id="KW-0762">Sugar transport</keyword>
<name>A0A4V3G8U4_9ACTN</name>
<accession>A0A4V3G8U4</accession>
<dbReference type="Pfam" id="PF13407">
    <property type="entry name" value="Peripla_BP_4"/>
    <property type="match status" value="1"/>
</dbReference>
<gene>
    <name evidence="2" type="ORF">EV650_3082</name>
</gene>
<evidence type="ECO:0000259" key="1">
    <source>
        <dbReference type="Pfam" id="PF13407"/>
    </source>
</evidence>
<evidence type="ECO:0000313" key="2">
    <source>
        <dbReference type="EMBL" id="TDW24214.1"/>
    </source>
</evidence>
<feature type="domain" description="Periplasmic binding protein" evidence="1">
    <location>
        <begin position="49"/>
        <end position="295"/>
    </location>
</feature>